<sequence length="543" mass="59592">MRKTGVATRKPPKTVVHQPLPQVPGSDSGGSSPGDSGSGSVRLSKMSMDSGLGVSDNGQVWTNRQHHSGSETHQRAPIKMDKNKPSSDSAMFEVREELENYKWFWGEMNRADSETKMRAEGEVGNFAIRLNANGHYVMTFWRADGIHHHKIIHQIGIFRFEKTAVRAEGNSLVDLLDNYMKNCIDKKIVPIGGVLHLVYDEAWNPPEIDHDQLQRKLLARNDMRDRRKFLQDVLQTPQSPSAPSTQSKNPRRKKEEYTVVSPTTGVRESDLTQTLPPGSSFQQEIKFKMSEKSGKVPPQPPLKPTATQDGKKPLPKPPVKKKKPAAEGKEVAAEPMGLPVSDKRNNPLPPTPPEISPIRAGSGGSSPKPGRPKPLPRGGDGDSGKMTSSSSLSPSWANQKSSPTSPSPPPPEQAVYENTDFSSAREKRVKNKKLPPTPPNTKPSGHTPSLGDTPSSVTSDPELDVGGQDVYENTAFGDMSQDGGDLYANVPVSQQRKEKTHNGHHPHPPYKNVGHSEPQPAAPDTGTPYQNIHHPKRGRRRKH</sequence>
<proteinExistence type="predicted"/>
<feature type="compositionally biased region" description="Polar residues" evidence="2">
    <location>
        <begin position="385"/>
        <end position="400"/>
    </location>
</feature>
<dbReference type="InterPro" id="IPR000980">
    <property type="entry name" value="SH2"/>
</dbReference>
<dbReference type="SUPFAM" id="SSF55550">
    <property type="entry name" value="SH2 domain"/>
    <property type="match status" value="1"/>
</dbReference>
<feature type="domain" description="SH2" evidence="3">
    <location>
        <begin position="103"/>
        <end position="182"/>
    </location>
</feature>
<dbReference type="AlphaFoldDB" id="A0AA35S3X3"/>
<feature type="region of interest" description="Disordered" evidence="2">
    <location>
        <begin position="1"/>
        <end position="89"/>
    </location>
</feature>
<dbReference type="SMART" id="SM00252">
    <property type="entry name" value="SH2"/>
    <property type="match status" value="1"/>
</dbReference>
<evidence type="ECO:0000313" key="4">
    <source>
        <dbReference type="EMBL" id="CAI8022102.1"/>
    </source>
</evidence>
<accession>A0AA35S3X3</accession>
<protein>
    <recommendedName>
        <fullName evidence="3">SH2 domain-containing protein</fullName>
    </recommendedName>
</protein>
<feature type="compositionally biased region" description="Polar residues" evidence="2">
    <location>
        <begin position="444"/>
        <end position="459"/>
    </location>
</feature>
<gene>
    <name evidence="4" type="ORF">GBAR_LOCUS13007</name>
</gene>
<feature type="compositionally biased region" description="Low complexity" evidence="2">
    <location>
        <begin position="235"/>
        <end position="247"/>
    </location>
</feature>
<feature type="region of interest" description="Disordered" evidence="2">
    <location>
        <begin position="231"/>
        <end position="543"/>
    </location>
</feature>
<dbReference type="InterPro" id="IPR036860">
    <property type="entry name" value="SH2_dom_sf"/>
</dbReference>
<reference evidence="4" key="1">
    <citation type="submission" date="2023-03" db="EMBL/GenBank/DDBJ databases">
        <authorList>
            <person name="Steffen K."/>
            <person name="Cardenas P."/>
        </authorList>
    </citation>
    <scope>NUCLEOTIDE SEQUENCE</scope>
</reference>
<feature type="compositionally biased region" description="Basic residues" evidence="2">
    <location>
        <begin position="533"/>
        <end position="543"/>
    </location>
</feature>
<feature type="compositionally biased region" description="Basic and acidic residues" evidence="2">
    <location>
        <begin position="68"/>
        <end position="85"/>
    </location>
</feature>
<keyword evidence="1" id="KW-0727">SH2 domain</keyword>
<comment type="caution">
    <text evidence="4">The sequence shown here is derived from an EMBL/GenBank/DDBJ whole genome shotgun (WGS) entry which is preliminary data.</text>
</comment>
<dbReference type="Pfam" id="PF00017">
    <property type="entry name" value="SH2"/>
    <property type="match status" value="1"/>
</dbReference>
<evidence type="ECO:0000256" key="2">
    <source>
        <dbReference type="SAM" id="MobiDB-lite"/>
    </source>
</evidence>
<evidence type="ECO:0000259" key="3">
    <source>
        <dbReference type="PROSITE" id="PS50001"/>
    </source>
</evidence>
<keyword evidence="5" id="KW-1185">Reference proteome</keyword>
<organism evidence="4 5">
    <name type="scientific">Geodia barretti</name>
    <name type="common">Barrett's horny sponge</name>
    <dbReference type="NCBI Taxonomy" id="519541"/>
    <lineage>
        <taxon>Eukaryota</taxon>
        <taxon>Metazoa</taxon>
        <taxon>Porifera</taxon>
        <taxon>Demospongiae</taxon>
        <taxon>Heteroscleromorpha</taxon>
        <taxon>Tetractinellida</taxon>
        <taxon>Astrophorina</taxon>
        <taxon>Geodiidae</taxon>
        <taxon>Geodia</taxon>
    </lineage>
</organism>
<feature type="compositionally biased region" description="Polar residues" evidence="2">
    <location>
        <begin position="260"/>
        <end position="283"/>
    </location>
</feature>
<name>A0AA35S3X3_GEOBA</name>
<dbReference type="Proteomes" id="UP001174909">
    <property type="component" value="Unassembled WGS sequence"/>
</dbReference>
<evidence type="ECO:0000256" key="1">
    <source>
        <dbReference type="PROSITE-ProRule" id="PRU00191"/>
    </source>
</evidence>
<dbReference type="Gene3D" id="3.30.505.10">
    <property type="entry name" value="SH2 domain"/>
    <property type="match status" value="1"/>
</dbReference>
<dbReference type="EMBL" id="CASHTH010001938">
    <property type="protein sequence ID" value="CAI8022102.1"/>
    <property type="molecule type" value="Genomic_DNA"/>
</dbReference>
<dbReference type="PROSITE" id="PS50001">
    <property type="entry name" value="SH2"/>
    <property type="match status" value="1"/>
</dbReference>
<feature type="compositionally biased region" description="Basic and acidic residues" evidence="2">
    <location>
        <begin position="285"/>
        <end position="294"/>
    </location>
</feature>
<evidence type="ECO:0000313" key="5">
    <source>
        <dbReference type="Proteomes" id="UP001174909"/>
    </source>
</evidence>